<keyword evidence="4" id="KW-1185">Reference proteome</keyword>
<dbReference type="PIRSF" id="PIRSF018266">
    <property type="entry name" value="FecR"/>
    <property type="match status" value="1"/>
</dbReference>
<dbReference type="Pfam" id="PF04773">
    <property type="entry name" value="FecR"/>
    <property type="match status" value="1"/>
</dbReference>
<gene>
    <name evidence="3" type="ORF">CAL20_16980</name>
</gene>
<feature type="domain" description="FecR N-terminal" evidence="2">
    <location>
        <begin position="16"/>
        <end position="58"/>
    </location>
</feature>
<dbReference type="InterPro" id="IPR012373">
    <property type="entry name" value="Ferrdict_sens_TM"/>
</dbReference>
<accession>A0A261TZ39</accession>
<dbReference type="EMBL" id="NEVQ01000016">
    <property type="protein sequence ID" value="OZI54665.1"/>
    <property type="molecule type" value="Genomic_DNA"/>
</dbReference>
<dbReference type="AlphaFoldDB" id="A0A261TZ39"/>
<dbReference type="Pfam" id="PF16220">
    <property type="entry name" value="DUF4880"/>
    <property type="match status" value="1"/>
</dbReference>
<protein>
    <recommendedName>
        <fullName evidence="5">Iron dicitrate transport regulator FecR</fullName>
    </recommendedName>
</protein>
<dbReference type="PANTHER" id="PTHR30273:SF2">
    <property type="entry name" value="PROTEIN FECR"/>
    <property type="match status" value="1"/>
</dbReference>
<comment type="caution">
    <text evidence="3">The sequence shown here is derived from an EMBL/GenBank/DDBJ whole genome shotgun (WGS) entry which is preliminary data.</text>
</comment>
<organism evidence="3 4">
    <name type="scientific">Bordetella genomosp. 4</name>
    <dbReference type="NCBI Taxonomy" id="463044"/>
    <lineage>
        <taxon>Bacteria</taxon>
        <taxon>Pseudomonadati</taxon>
        <taxon>Pseudomonadota</taxon>
        <taxon>Betaproteobacteria</taxon>
        <taxon>Burkholderiales</taxon>
        <taxon>Alcaligenaceae</taxon>
        <taxon>Bordetella</taxon>
    </lineage>
</organism>
<dbReference type="PANTHER" id="PTHR30273">
    <property type="entry name" value="PERIPLASMIC SIGNAL SENSOR AND SIGMA FACTOR ACTIVATOR FECR-RELATED"/>
    <property type="match status" value="1"/>
</dbReference>
<evidence type="ECO:0008006" key="5">
    <source>
        <dbReference type="Google" id="ProtNLM"/>
    </source>
</evidence>
<evidence type="ECO:0000313" key="4">
    <source>
        <dbReference type="Proteomes" id="UP000216885"/>
    </source>
</evidence>
<reference evidence="3 4" key="1">
    <citation type="submission" date="2017-05" db="EMBL/GenBank/DDBJ databases">
        <title>Complete and WGS of Bordetella genogroups.</title>
        <authorList>
            <person name="Spilker T."/>
            <person name="LiPuma J."/>
        </authorList>
    </citation>
    <scope>NUCLEOTIDE SEQUENCE [LARGE SCALE GENOMIC DNA]</scope>
    <source>
        <strain evidence="3 4">AU9919</strain>
    </source>
</reference>
<dbReference type="RefSeq" id="WP_094820676.1">
    <property type="nucleotide sequence ID" value="NZ_NEVO01000005.1"/>
</dbReference>
<evidence type="ECO:0000259" key="2">
    <source>
        <dbReference type="Pfam" id="PF16220"/>
    </source>
</evidence>
<dbReference type="OrthoDB" id="8634398at2"/>
<dbReference type="GO" id="GO:0016989">
    <property type="term" value="F:sigma factor antagonist activity"/>
    <property type="evidence" value="ECO:0007669"/>
    <property type="project" value="TreeGrafter"/>
</dbReference>
<evidence type="ECO:0000313" key="3">
    <source>
        <dbReference type="EMBL" id="OZI54665.1"/>
    </source>
</evidence>
<dbReference type="Gene3D" id="2.60.120.1440">
    <property type="match status" value="1"/>
</dbReference>
<dbReference type="Proteomes" id="UP000216885">
    <property type="component" value="Unassembled WGS sequence"/>
</dbReference>
<proteinExistence type="predicted"/>
<name>A0A261TZ39_9BORD</name>
<feature type="domain" description="FecR protein" evidence="1">
    <location>
        <begin position="113"/>
        <end position="207"/>
    </location>
</feature>
<sequence length="329" mass="36506">MTVSFSSTAEQRAAIKEAARWFARLQASQSDEAAHAAWSAWLARHPENRNAWSKVQAVQQQFAAVPGHVALPTLQNVGHGRRRLLGWAAASGALLPLGIWMSEDAHRARWTADFRTAVGEVAPLPLTDGTVAVLDTNSAADVDFTADVRRIVLRAGRLYTKTHADNAARSRPFVVQTRHGEVEALGTEFMVRVTDTHSKVWVNEHAVRVTPKGAPDNPMIIQAGHRATFEDRGLESGPVEKHDALSANNFAPWRNGSLVATNMRLSQFVERFQAYQRGYLFLDDSLANVEVSGIFPLFKPELALAALENSYPVQVRRLTRYLTWIEPRV</sequence>
<dbReference type="InterPro" id="IPR032623">
    <property type="entry name" value="FecR_N"/>
</dbReference>
<dbReference type="InterPro" id="IPR006860">
    <property type="entry name" value="FecR"/>
</dbReference>
<evidence type="ECO:0000259" key="1">
    <source>
        <dbReference type="Pfam" id="PF04773"/>
    </source>
</evidence>